<keyword evidence="1" id="KW-0812">Transmembrane</keyword>
<evidence type="ECO:0000313" key="2">
    <source>
        <dbReference type="Proteomes" id="UP000035681"/>
    </source>
</evidence>
<dbReference type="Proteomes" id="UP000035681">
    <property type="component" value="Unplaced"/>
</dbReference>
<protein>
    <submittedName>
        <fullName evidence="3">Uncharacterized protein</fullName>
    </submittedName>
</protein>
<dbReference type="Pfam" id="PF21525">
    <property type="entry name" value="Nlp36"/>
    <property type="match status" value="1"/>
</dbReference>
<proteinExistence type="predicted"/>
<keyword evidence="1" id="KW-0472">Membrane</keyword>
<reference evidence="3" key="1">
    <citation type="submission" date="2024-02" db="UniProtKB">
        <authorList>
            <consortium name="WormBaseParasite"/>
        </authorList>
    </citation>
    <scope>IDENTIFICATION</scope>
</reference>
<accession>A0AAF5HZ87</accession>
<dbReference type="WBParaSite" id="TCONS_00004629.p1">
    <property type="protein sequence ID" value="TCONS_00004629.p1"/>
    <property type="gene ID" value="XLOC_002386"/>
</dbReference>
<feature type="transmembrane region" description="Helical" evidence="1">
    <location>
        <begin position="139"/>
        <end position="165"/>
    </location>
</feature>
<organism evidence="2 3">
    <name type="scientific">Strongyloides stercoralis</name>
    <name type="common">Threadworm</name>
    <dbReference type="NCBI Taxonomy" id="6248"/>
    <lineage>
        <taxon>Eukaryota</taxon>
        <taxon>Metazoa</taxon>
        <taxon>Ecdysozoa</taxon>
        <taxon>Nematoda</taxon>
        <taxon>Chromadorea</taxon>
        <taxon>Rhabditida</taxon>
        <taxon>Tylenchina</taxon>
        <taxon>Panagrolaimomorpha</taxon>
        <taxon>Strongyloidoidea</taxon>
        <taxon>Strongyloididae</taxon>
        <taxon>Strongyloides</taxon>
    </lineage>
</organism>
<dbReference type="AlphaFoldDB" id="A0AAF5HZ87"/>
<keyword evidence="2" id="KW-1185">Reference proteome</keyword>
<sequence length="169" mass="19667">MPKEIFSILDLSAVIVCFITFMLILYILSLIINYTLVLDDDDVTTFERFGSKRNFKFGKRPLQTVRYKINRYNQMINKPDIKIEPLTNCQLKRYTSGDVHAMWKSLTNPNDSIHNDESFWNDIDLKRGLRAELTKGYKILLSILITLIICLIGLLIFLIIGDLVLKKYS</sequence>
<name>A0AAF5HZ87_STRER</name>
<evidence type="ECO:0000256" key="1">
    <source>
        <dbReference type="SAM" id="Phobius"/>
    </source>
</evidence>
<keyword evidence="1" id="KW-1133">Transmembrane helix</keyword>
<evidence type="ECO:0000313" key="3">
    <source>
        <dbReference type="WBParaSite" id="TCONS_00004629.p1"/>
    </source>
</evidence>
<feature type="transmembrane region" description="Helical" evidence="1">
    <location>
        <begin position="12"/>
        <end position="32"/>
    </location>
</feature>